<comment type="caution">
    <text evidence="3">The sequence shown here is derived from an EMBL/GenBank/DDBJ whole genome shotgun (WGS) entry which is preliminary data.</text>
</comment>
<evidence type="ECO:0000259" key="2">
    <source>
        <dbReference type="PROSITE" id="PS50042"/>
    </source>
</evidence>
<dbReference type="CDD" id="cd00038">
    <property type="entry name" value="CAP_ED"/>
    <property type="match status" value="1"/>
</dbReference>
<evidence type="ECO:0000313" key="3">
    <source>
        <dbReference type="EMBL" id="KAL1511944.1"/>
    </source>
</evidence>
<dbReference type="Gene3D" id="2.60.120.10">
    <property type="entry name" value="Jelly Rolls"/>
    <property type="match status" value="1"/>
</dbReference>
<dbReference type="GO" id="GO:0005952">
    <property type="term" value="C:cAMP-dependent protein kinase complex"/>
    <property type="evidence" value="ECO:0007669"/>
    <property type="project" value="InterPro"/>
</dbReference>
<gene>
    <name evidence="3" type="ORF">AB1Y20_005224</name>
</gene>
<feature type="region of interest" description="Disordered" evidence="1">
    <location>
        <begin position="47"/>
        <end position="85"/>
    </location>
</feature>
<dbReference type="EMBL" id="JBGBPQ010000013">
    <property type="protein sequence ID" value="KAL1511944.1"/>
    <property type="molecule type" value="Genomic_DNA"/>
</dbReference>
<evidence type="ECO:0000313" key="4">
    <source>
        <dbReference type="Proteomes" id="UP001515480"/>
    </source>
</evidence>
<dbReference type="PROSITE" id="PS50042">
    <property type="entry name" value="CNMP_BINDING_3"/>
    <property type="match status" value="1"/>
</dbReference>
<sequence>MSGDPPLPSLYASQSSGESFSRTRRSRRSLADDKIEEHKRKLALAAAAADAAMGDGRPSNNRLSSDASAVTLGGASNERSGASYQGEVSRPACARDCDQRPSTCNLVTKRESVTGAMTDRSFSRRQFASGGDRSCRRESVLCAMTDRSFTRRPSASEGGGESRRGSVLGALTDRSFTRRPQGWDGGAWGRRGSEQGFSRRQHGGEAEGGSRRGSSQSSGRRQSGADEAGSRRASTLASERRLSDGMPSINNGSNSDRAKRRPAPLSTPEQSGGGSSVGRQSVTAASMPPASPKVRLSSTSPGMARKCRHSRSSRMDSEPLTEGDESGERESTDVDIPLAEGETLDEATGPPPGVAEGRRTTTGKAPYRMSLGRNLKAKSTWEKAKALYDEEALRSANKAPLSHSVPTWWNPDAAIEDAADSYDHKQGLLSDRVWDALHKLQRNSTSLQAQCRFNTAMFAARANRFNVQPLRMTLTETRRGWGAQQEDHPLRLELVSDQSGPWRVSVEDQIFDDYSGARKRVRRRFKLDSSVWASRKQTGNSKDYFETDEAMRKTFEVDWKLALGAHSLHKFILQAQVQAGTQMGILALTEVAEAKEAVWKHHHVIYGAFDYYSLRDLEQRVDTDGEVIVWGIAFHPFLEFCKDMHWETPKCPSFSYEIIFKHVNAESSAKAADKFNSVLFLSRHEFLQAIVRIAVTRYVMTVEIPDVSDSIEQCCEDMLTWLPPEALQNSNHFRSRYCYTYQVSDVLAAHANSLKQLYATYASANANLSEIASSRLLSLGEWTTLVKHFGLNQLGLRPVDVAYAFTWSRIRSVPDYSNRSQVRLRHLLFEDFMEALVRISTMLALPIDSDLHETGCTHAGEYLTLLRAEGPAAVSSFLEHRQQFWNREPRQRIWRCVDHLLHYMAHVVEQNSRVGVKDLDISADEMKSFFAERKKGMALKKGDPGNLPSGSFTASLLQVRSKLLDLLSGVRIFAPLGRSQIEALLENMTNAPFAAGDSIFEQGDVGDSFYVILHGEAEVLRDDNPEDDTPETCLCKLGKFDFFGERALLKAEPRFAAVRATTQLLTMALTQSDCEKALGKPLAAIVPDTY</sequence>
<dbReference type="GO" id="GO:0005829">
    <property type="term" value="C:cytosol"/>
    <property type="evidence" value="ECO:0007669"/>
    <property type="project" value="TreeGrafter"/>
</dbReference>
<accession>A0AB34J3J0</accession>
<dbReference type="PANTHER" id="PTHR11635">
    <property type="entry name" value="CAMP-DEPENDENT PROTEIN KINASE REGULATORY CHAIN"/>
    <property type="match status" value="1"/>
</dbReference>
<feature type="domain" description="Cyclic nucleotide-binding" evidence="2">
    <location>
        <begin position="972"/>
        <end position="1080"/>
    </location>
</feature>
<evidence type="ECO:0000256" key="1">
    <source>
        <dbReference type="SAM" id="MobiDB-lite"/>
    </source>
</evidence>
<dbReference type="Pfam" id="PF00027">
    <property type="entry name" value="cNMP_binding"/>
    <property type="match status" value="1"/>
</dbReference>
<dbReference type="SMART" id="SM00100">
    <property type="entry name" value="cNMP"/>
    <property type="match status" value="1"/>
</dbReference>
<reference evidence="3 4" key="1">
    <citation type="journal article" date="2024" name="Science">
        <title>Giant polyketide synthase enzymes in the biosynthesis of giant marine polyether toxins.</title>
        <authorList>
            <person name="Fallon T.R."/>
            <person name="Shende V.V."/>
            <person name="Wierzbicki I.H."/>
            <person name="Pendleton A.L."/>
            <person name="Watervoot N.F."/>
            <person name="Auber R.P."/>
            <person name="Gonzalez D.J."/>
            <person name="Wisecaver J.H."/>
            <person name="Moore B.S."/>
        </authorList>
    </citation>
    <scope>NUCLEOTIDE SEQUENCE [LARGE SCALE GENOMIC DNA]</scope>
    <source>
        <strain evidence="3 4">12B1</strain>
    </source>
</reference>
<name>A0AB34J3J0_PRYPA</name>
<feature type="region of interest" description="Disordered" evidence="1">
    <location>
        <begin position="1"/>
        <end position="35"/>
    </location>
</feature>
<feature type="compositionally biased region" description="Low complexity" evidence="1">
    <location>
        <begin position="212"/>
        <end position="222"/>
    </location>
</feature>
<protein>
    <recommendedName>
        <fullName evidence="2">Cyclic nucleotide-binding domain-containing protein</fullName>
    </recommendedName>
</protein>
<dbReference type="Proteomes" id="UP001515480">
    <property type="component" value="Unassembled WGS sequence"/>
</dbReference>
<organism evidence="3 4">
    <name type="scientific">Prymnesium parvum</name>
    <name type="common">Toxic golden alga</name>
    <dbReference type="NCBI Taxonomy" id="97485"/>
    <lineage>
        <taxon>Eukaryota</taxon>
        <taxon>Haptista</taxon>
        <taxon>Haptophyta</taxon>
        <taxon>Prymnesiophyceae</taxon>
        <taxon>Prymnesiales</taxon>
        <taxon>Prymnesiaceae</taxon>
        <taxon>Prymnesium</taxon>
    </lineage>
</organism>
<dbReference type="InterPro" id="IPR014710">
    <property type="entry name" value="RmlC-like_jellyroll"/>
</dbReference>
<dbReference type="InterPro" id="IPR050503">
    <property type="entry name" value="cAMP-dep_PK_reg_su-like"/>
</dbReference>
<proteinExistence type="predicted"/>
<dbReference type="AlphaFoldDB" id="A0AB34J3J0"/>
<dbReference type="PRINTS" id="PR00103">
    <property type="entry name" value="CAMPKINASE"/>
</dbReference>
<dbReference type="PANTHER" id="PTHR11635:SF152">
    <property type="entry name" value="CAMP-DEPENDENT PROTEIN KINASE TYPE I REGULATORY SUBUNIT-RELATED"/>
    <property type="match status" value="1"/>
</dbReference>
<keyword evidence="4" id="KW-1185">Reference proteome</keyword>
<dbReference type="SUPFAM" id="SSF51206">
    <property type="entry name" value="cAMP-binding domain-like"/>
    <property type="match status" value="1"/>
</dbReference>
<feature type="region of interest" description="Disordered" evidence="1">
    <location>
        <begin position="142"/>
        <end position="365"/>
    </location>
</feature>
<dbReference type="InterPro" id="IPR000595">
    <property type="entry name" value="cNMP-bd_dom"/>
</dbReference>
<feature type="compositionally biased region" description="Polar residues" evidence="1">
    <location>
        <begin position="58"/>
        <end position="68"/>
    </location>
</feature>
<dbReference type="InterPro" id="IPR018490">
    <property type="entry name" value="cNMP-bd_dom_sf"/>
</dbReference>